<reference evidence="1 2" key="1">
    <citation type="submission" date="2011-01" db="EMBL/GenBank/DDBJ databases">
        <authorList>
            <person name="Muzny D."/>
            <person name="Qin X."/>
            <person name="Deng J."/>
            <person name="Jiang H."/>
            <person name="Liu Y."/>
            <person name="Qu J."/>
            <person name="Song X.-Z."/>
            <person name="Zhang L."/>
            <person name="Thornton R."/>
            <person name="Coyle M."/>
            <person name="Francisco L."/>
            <person name="Jackson L."/>
            <person name="Javaid M."/>
            <person name="Korchina V."/>
            <person name="Kovar C."/>
            <person name="Mata R."/>
            <person name="Mathew T."/>
            <person name="Ngo R."/>
            <person name="Nguyen L."/>
            <person name="Nguyen N."/>
            <person name="Okwuonu G."/>
            <person name="Ongeri F."/>
            <person name="Pham C."/>
            <person name="Simmons D."/>
            <person name="Wilczek-Boney K."/>
            <person name="Hale W."/>
            <person name="Jakkamsetti A."/>
            <person name="Pham P."/>
            <person name="Ruth R."/>
            <person name="San Lucas F."/>
            <person name="Warren J."/>
            <person name="Zhang J."/>
            <person name="Zhao Z."/>
            <person name="Zhou C."/>
            <person name="Zhu D."/>
            <person name="Lee S."/>
            <person name="Bess C."/>
            <person name="Blankenburg K."/>
            <person name="Forbes L."/>
            <person name="Fu Q."/>
            <person name="Gubbala S."/>
            <person name="Hirani K."/>
            <person name="Jayaseelan J.C."/>
            <person name="Lara F."/>
            <person name="Munidasa M."/>
            <person name="Palculict T."/>
            <person name="Patil S."/>
            <person name="Pu L.-L."/>
            <person name="Saada N."/>
            <person name="Tang L."/>
            <person name="Weissenberger G."/>
            <person name="Zhu Y."/>
            <person name="Hemphill L."/>
            <person name="Shang Y."/>
            <person name="Youmans B."/>
            <person name="Ayvaz T."/>
            <person name="Ross M."/>
            <person name="Santibanez J."/>
            <person name="Aqrawi P."/>
            <person name="Gross S."/>
            <person name="Joshi V."/>
            <person name="Fowler G."/>
            <person name="Nazareth L."/>
            <person name="Reid J."/>
            <person name="Worley K."/>
            <person name="Petrosino J."/>
            <person name="Highlander S."/>
            <person name="Gibbs R."/>
        </authorList>
    </citation>
    <scope>NUCLEOTIDE SEQUENCE [LARGE SCALE GENOMIC DNA]</scope>
    <source>
        <strain evidence="1 2">ATCC 33394</strain>
    </source>
</reference>
<evidence type="ECO:0000313" key="1">
    <source>
        <dbReference type="EMBL" id="EGC17732.1"/>
    </source>
</evidence>
<accession>F0EYX4</accession>
<gene>
    <name evidence="1" type="ORF">HMPREF9098_1058</name>
</gene>
<name>F0EYX4_9NEIS</name>
<comment type="caution">
    <text evidence="1">The sequence shown here is derived from an EMBL/GenBank/DDBJ whole genome shotgun (WGS) entry which is preliminary data.</text>
</comment>
<organism evidence="1 2">
    <name type="scientific">Kingella denitrificans ATCC 33394</name>
    <dbReference type="NCBI Taxonomy" id="888741"/>
    <lineage>
        <taxon>Bacteria</taxon>
        <taxon>Pseudomonadati</taxon>
        <taxon>Pseudomonadota</taxon>
        <taxon>Betaproteobacteria</taxon>
        <taxon>Neisseriales</taxon>
        <taxon>Neisseriaceae</taxon>
        <taxon>Kingella</taxon>
    </lineage>
</organism>
<dbReference type="Proteomes" id="UP000004088">
    <property type="component" value="Unassembled WGS sequence"/>
</dbReference>
<dbReference type="STRING" id="888741.HMPREF9098_1058"/>
<keyword evidence="2" id="KW-1185">Reference proteome</keyword>
<dbReference type="AlphaFoldDB" id="F0EYX4"/>
<dbReference type="HOGENOM" id="CLU_2973403_0_0_4"/>
<evidence type="ECO:0000313" key="2">
    <source>
        <dbReference type="Proteomes" id="UP000004088"/>
    </source>
</evidence>
<protein>
    <submittedName>
        <fullName evidence="1">Uncharacterized protein</fullName>
    </submittedName>
</protein>
<sequence>MGQWISGRYTLGLGAAEAQFAHDIKKPANTRGYRPKQPAYCCETAPCKVQAAFGLLGI</sequence>
<proteinExistence type="predicted"/>
<dbReference type="EMBL" id="AEWV01000015">
    <property type="protein sequence ID" value="EGC17732.1"/>
    <property type="molecule type" value="Genomic_DNA"/>
</dbReference>